<dbReference type="Gene3D" id="1.25.40.10">
    <property type="entry name" value="Tetratricopeptide repeat domain"/>
    <property type="match status" value="1"/>
</dbReference>
<reference evidence="1 2" key="2">
    <citation type="journal article" date="2021" name="Int. J. Syst. Evol. Microbiol.">
        <title>Roseibium litorale sp. nov., isolated from a tidal flat sediment and proposal for the reclassification of Labrenzia polysiphoniae as Roseibium polysiphoniae comb. nov.</title>
        <authorList>
            <person name="Liu Y."/>
            <person name="Pei T."/>
            <person name="Du J."/>
            <person name="Chao M."/>
            <person name="Deng M.R."/>
            <person name="Zhu H."/>
        </authorList>
    </citation>
    <scope>NUCLEOTIDE SEQUENCE [LARGE SCALE GENOMIC DNA]</scope>
    <source>
        <strain evidence="1 2">4C16A</strain>
    </source>
</reference>
<organism evidence="1 2">
    <name type="scientific">Roseibium litorale</name>
    <dbReference type="NCBI Taxonomy" id="2803841"/>
    <lineage>
        <taxon>Bacteria</taxon>
        <taxon>Pseudomonadati</taxon>
        <taxon>Pseudomonadota</taxon>
        <taxon>Alphaproteobacteria</taxon>
        <taxon>Hyphomicrobiales</taxon>
        <taxon>Stappiaceae</taxon>
        <taxon>Roseibium</taxon>
    </lineage>
</organism>
<gene>
    <name evidence="1" type="ORF">IG616_17370</name>
</gene>
<dbReference type="Proteomes" id="UP000632063">
    <property type="component" value="Unassembled WGS sequence"/>
</dbReference>
<comment type="caution">
    <text evidence="1">The sequence shown here is derived from an EMBL/GenBank/DDBJ whole genome shotgun (WGS) entry which is preliminary data.</text>
</comment>
<accession>A0ABR9CR27</accession>
<dbReference type="EMBL" id="JACYXI010000012">
    <property type="protein sequence ID" value="MBD8893318.1"/>
    <property type="molecule type" value="Genomic_DNA"/>
</dbReference>
<dbReference type="InterPro" id="IPR011990">
    <property type="entry name" value="TPR-like_helical_dom_sf"/>
</dbReference>
<evidence type="ECO:0000313" key="2">
    <source>
        <dbReference type="Proteomes" id="UP000632063"/>
    </source>
</evidence>
<evidence type="ECO:0000313" key="1">
    <source>
        <dbReference type="EMBL" id="MBD8893318.1"/>
    </source>
</evidence>
<keyword evidence="2" id="KW-1185">Reference proteome</keyword>
<name>A0ABR9CR27_9HYPH</name>
<evidence type="ECO:0008006" key="3">
    <source>
        <dbReference type="Google" id="ProtNLM"/>
    </source>
</evidence>
<dbReference type="SUPFAM" id="SSF48452">
    <property type="entry name" value="TPR-like"/>
    <property type="match status" value="1"/>
</dbReference>
<reference evidence="2" key="1">
    <citation type="submission" date="2020-09" db="EMBL/GenBank/DDBJ databases">
        <title>The genome sequence of strain Labrenzia suaedae 4C16A.</title>
        <authorList>
            <person name="Liu Y."/>
        </authorList>
    </citation>
    <scope>NUCLEOTIDE SEQUENCE [LARGE SCALE GENOMIC DNA]</scope>
    <source>
        <strain evidence="2">4C16A</strain>
    </source>
</reference>
<proteinExistence type="predicted"/>
<dbReference type="RefSeq" id="WP_192149443.1">
    <property type="nucleotide sequence ID" value="NZ_JACYXI010000012.1"/>
</dbReference>
<protein>
    <recommendedName>
        <fullName evidence="3">Tetratricopeptide repeat protein</fullName>
    </recommendedName>
</protein>
<sequence>MTDLPLEPDLIDFGALPEAVNALLQQGVRAYRHDRAEAGRLFRQALEIAPAELPVYFCLYKIHTYQGHLGEAQAIAEAGLAEAASQAGWDPDWRNWNPEAAIKDGPGRFALYTLKALSFILLRKDETPPAREMLAALEKLDPSGSTGWPVVAALADGLHTPPERSPEASGTPLA</sequence>